<gene>
    <name evidence="1" type="ORF">GXY_14163</name>
</gene>
<dbReference type="EMBL" id="ADTV01000055">
    <property type="protein sequence ID" value="EFG83300.1"/>
    <property type="molecule type" value="Genomic_DNA"/>
</dbReference>
<proteinExistence type="predicted"/>
<dbReference type="AlphaFoldDB" id="D5QI52"/>
<dbReference type="HOGENOM" id="CLU_3291221_0_0_5"/>
<comment type="caution">
    <text evidence="1">The sequence shown here is derived from an EMBL/GenBank/DDBJ whole genome shotgun (WGS) entry which is preliminary data.</text>
</comment>
<evidence type="ECO:0000313" key="2">
    <source>
        <dbReference type="Proteomes" id="UP000006468"/>
    </source>
</evidence>
<evidence type="ECO:0000313" key="1">
    <source>
        <dbReference type="EMBL" id="EFG83300.1"/>
    </source>
</evidence>
<organism evidence="1 2">
    <name type="scientific">Novacetimonas hansenii ATCC 23769</name>
    <dbReference type="NCBI Taxonomy" id="714995"/>
    <lineage>
        <taxon>Bacteria</taxon>
        <taxon>Pseudomonadati</taxon>
        <taxon>Pseudomonadota</taxon>
        <taxon>Alphaproteobacteria</taxon>
        <taxon>Acetobacterales</taxon>
        <taxon>Acetobacteraceae</taxon>
        <taxon>Novacetimonas</taxon>
    </lineage>
</organism>
<dbReference type="Proteomes" id="UP000006468">
    <property type="component" value="Chromosome"/>
</dbReference>
<reference evidence="1 2" key="1">
    <citation type="journal article" date="2010" name="J. Bacteriol.">
        <title>Genome sequence of a cellulose-producing bacterium, Gluconacetobacter hansenii ATCC 23769.</title>
        <authorList>
            <person name="Iyer P.R."/>
            <person name="Geib S.M."/>
            <person name="Catchmark J."/>
            <person name="Kao T.H."/>
            <person name="Tien M."/>
        </authorList>
    </citation>
    <scope>NUCLEOTIDE SEQUENCE [LARGE SCALE GENOMIC DNA]</scope>
    <source>
        <strain evidence="1 2">ATCC 23769</strain>
    </source>
</reference>
<accession>D5QI52</accession>
<protein>
    <submittedName>
        <fullName evidence="1">Uncharacterized protein</fullName>
    </submittedName>
</protein>
<sequence>MGFLEAAFPKAALKIFTGNFQKRVFEKIIDKKEKLLGAAF</sequence>
<name>D5QI52_NOVHA</name>